<protein>
    <submittedName>
        <fullName evidence="1">Uncharacterized protein</fullName>
    </submittedName>
</protein>
<keyword evidence="2" id="KW-1185">Reference proteome</keyword>
<feature type="non-terminal residue" evidence="1">
    <location>
        <position position="1"/>
    </location>
</feature>
<dbReference type="EMBL" id="AVOT02060956">
    <property type="protein sequence ID" value="MBW0554301.1"/>
    <property type="molecule type" value="Genomic_DNA"/>
</dbReference>
<dbReference type="Proteomes" id="UP000765509">
    <property type="component" value="Unassembled WGS sequence"/>
</dbReference>
<name>A0A9Q3PC09_9BASI</name>
<evidence type="ECO:0000313" key="2">
    <source>
        <dbReference type="Proteomes" id="UP000765509"/>
    </source>
</evidence>
<accession>A0A9Q3PC09</accession>
<evidence type="ECO:0000313" key="1">
    <source>
        <dbReference type="EMBL" id="MBW0554301.1"/>
    </source>
</evidence>
<comment type="caution">
    <text evidence="1">The sequence shown here is derived from an EMBL/GenBank/DDBJ whole genome shotgun (WGS) entry which is preliminary data.</text>
</comment>
<reference evidence="1" key="1">
    <citation type="submission" date="2021-03" db="EMBL/GenBank/DDBJ databases">
        <title>Draft genome sequence of rust myrtle Austropuccinia psidii MF-1, a brazilian biotype.</title>
        <authorList>
            <person name="Quecine M.C."/>
            <person name="Pachon D.M.R."/>
            <person name="Bonatelli M.L."/>
            <person name="Correr F.H."/>
            <person name="Franceschini L.M."/>
            <person name="Leite T.F."/>
            <person name="Margarido G.R.A."/>
            <person name="Almeida C.A."/>
            <person name="Ferrarezi J.A."/>
            <person name="Labate C.A."/>
        </authorList>
    </citation>
    <scope>NUCLEOTIDE SEQUENCE</scope>
    <source>
        <strain evidence="1">MF-1</strain>
    </source>
</reference>
<organism evidence="1 2">
    <name type="scientific">Austropuccinia psidii MF-1</name>
    <dbReference type="NCBI Taxonomy" id="1389203"/>
    <lineage>
        <taxon>Eukaryota</taxon>
        <taxon>Fungi</taxon>
        <taxon>Dikarya</taxon>
        <taxon>Basidiomycota</taxon>
        <taxon>Pucciniomycotina</taxon>
        <taxon>Pucciniomycetes</taxon>
        <taxon>Pucciniales</taxon>
        <taxon>Sphaerophragmiaceae</taxon>
        <taxon>Austropuccinia</taxon>
    </lineage>
</organism>
<dbReference type="AlphaFoldDB" id="A0A9Q3PC09"/>
<sequence>MLHQTFQQEFPLLRSGRQHCDIKLVTNVMGLVLVGDKGGLNQKTRNLWVSQPWQFTSLDPHMAYQATVLLWPIGYIHHQGQYGHVIILWTIYGHLCFGAFMALHLNPEPIAAIYAQM</sequence>
<gene>
    <name evidence="1" type="ORF">O181_094016</name>
</gene>
<proteinExistence type="predicted"/>